<organism evidence="2 3">
    <name type="scientific">Cyprinus carpio</name>
    <name type="common">Common carp</name>
    <dbReference type="NCBI Taxonomy" id="7962"/>
    <lineage>
        <taxon>Eukaryota</taxon>
        <taxon>Metazoa</taxon>
        <taxon>Chordata</taxon>
        <taxon>Craniata</taxon>
        <taxon>Vertebrata</taxon>
        <taxon>Euteleostomi</taxon>
        <taxon>Actinopterygii</taxon>
        <taxon>Neopterygii</taxon>
        <taxon>Teleostei</taxon>
        <taxon>Ostariophysi</taxon>
        <taxon>Cypriniformes</taxon>
        <taxon>Cyprinidae</taxon>
        <taxon>Cyprininae</taxon>
        <taxon>Cyprinus</taxon>
    </lineage>
</organism>
<reference evidence="2" key="2">
    <citation type="submission" date="2025-09" db="UniProtKB">
        <authorList>
            <consortium name="Ensembl"/>
        </authorList>
    </citation>
    <scope>IDENTIFICATION</scope>
</reference>
<sequence length="70" mass="8100">PVNGDVRSKNNCDLHFKVSLDCCSGYTLTIEEFAYLWSGVQATYDVNKGRLWMFIIFVLSLTAFFLYKIH</sequence>
<protein>
    <submittedName>
        <fullName evidence="2">Uncharacterized protein</fullName>
    </submittedName>
</protein>
<keyword evidence="1" id="KW-0472">Membrane</keyword>
<feature type="transmembrane region" description="Helical" evidence="1">
    <location>
        <begin position="51"/>
        <end position="69"/>
    </location>
</feature>
<accession>A0A8C1JLG6</accession>
<evidence type="ECO:0000313" key="3">
    <source>
        <dbReference type="Proteomes" id="UP000694427"/>
    </source>
</evidence>
<keyword evidence="1" id="KW-0812">Transmembrane</keyword>
<reference evidence="2" key="1">
    <citation type="submission" date="2025-08" db="UniProtKB">
        <authorList>
            <consortium name="Ensembl"/>
        </authorList>
    </citation>
    <scope>IDENTIFICATION</scope>
</reference>
<proteinExistence type="predicted"/>
<dbReference type="Ensembl" id="ENSCCRT00010037187.1">
    <property type="protein sequence ID" value="ENSCCRP00010033903.1"/>
    <property type="gene ID" value="ENSCCRG00010014446.1"/>
</dbReference>
<keyword evidence="3" id="KW-1185">Reference proteome</keyword>
<evidence type="ECO:0000313" key="2">
    <source>
        <dbReference type="Ensembl" id="ENSCCRP00010033903.1"/>
    </source>
</evidence>
<name>A0A8C1JLG6_CYPCA</name>
<dbReference type="Proteomes" id="UP000694427">
    <property type="component" value="Unplaced"/>
</dbReference>
<evidence type="ECO:0000256" key="1">
    <source>
        <dbReference type="SAM" id="Phobius"/>
    </source>
</evidence>
<keyword evidence="1" id="KW-1133">Transmembrane helix</keyword>
<dbReference type="AlphaFoldDB" id="A0A8C1JLG6"/>